<evidence type="ECO:0000256" key="1">
    <source>
        <dbReference type="ARBA" id="ARBA00006484"/>
    </source>
</evidence>
<dbReference type="Pfam" id="PF00106">
    <property type="entry name" value="adh_short"/>
    <property type="match status" value="1"/>
</dbReference>
<evidence type="ECO:0000256" key="2">
    <source>
        <dbReference type="ARBA" id="ARBA00023002"/>
    </source>
</evidence>
<protein>
    <submittedName>
        <fullName evidence="3">SDR family NAD(P)-dependent oxidoreductase</fullName>
    </submittedName>
</protein>
<name>A0AB33IQT1_9BACT</name>
<gene>
    <name evidence="3" type="ORF">GTC17253_02470</name>
</gene>
<comment type="similarity">
    <text evidence="1">Belongs to the short-chain dehydrogenases/reductases (SDR) family.</text>
</comment>
<dbReference type="GO" id="GO:0016491">
    <property type="term" value="F:oxidoreductase activity"/>
    <property type="evidence" value="ECO:0007669"/>
    <property type="project" value="UniProtKB-KW"/>
</dbReference>
<proteinExistence type="inferred from homology"/>
<dbReference type="SUPFAM" id="SSF51735">
    <property type="entry name" value="NAD(P)-binding Rossmann-fold domains"/>
    <property type="match status" value="1"/>
</dbReference>
<dbReference type="PANTHER" id="PTHR44196">
    <property type="entry name" value="DEHYDROGENASE/REDUCTASE SDR FAMILY MEMBER 7B"/>
    <property type="match status" value="1"/>
</dbReference>
<dbReference type="GO" id="GO:0016020">
    <property type="term" value="C:membrane"/>
    <property type="evidence" value="ECO:0007669"/>
    <property type="project" value="TreeGrafter"/>
</dbReference>
<dbReference type="EMBL" id="AP035785">
    <property type="protein sequence ID" value="BFO70281.1"/>
    <property type="molecule type" value="Genomic_DNA"/>
</dbReference>
<dbReference type="InterPro" id="IPR036291">
    <property type="entry name" value="NAD(P)-bd_dom_sf"/>
</dbReference>
<sequence>MKKAIIMGASSGIGREVALLLCQAGWHIGIAARRLEALQEIQAQYPAQVGIAQIDVTYEDAPTLLSRLADEMGRIDLYIHMSGIGKQNPMLEPGIEAATVDTNVVGFTRLIDTMFHLMEKQGQGHIAVVSSIAGTKGLGPAPSYSATKAYQSIYIQALEQLAHSRRLAITFTDIRPGFVDTPLLSGGHYPMLMSKERVARDIVRCISAHRHVAVIDTRYAILTFFWRLIPDFLWRRMNLTK</sequence>
<evidence type="ECO:0000313" key="3">
    <source>
        <dbReference type="EMBL" id="BFO70281.1"/>
    </source>
</evidence>
<keyword evidence="2" id="KW-0560">Oxidoreductase</keyword>
<reference evidence="3" key="1">
    <citation type="submission" date="2024-07" db="EMBL/GenBank/DDBJ databases">
        <title>Complete genome sequence of Prevotella sp. YM-2024 GTC17253.</title>
        <authorList>
            <person name="Hayashi M."/>
            <person name="Muto Y."/>
            <person name="Tanaka K."/>
            <person name="Niwa H."/>
        </authorList>
    </citation>
    <scope>NUCLEOTIDE SEQUENCE</scope>
    <source>
        <strain evidence="3">GTC17253</strain>
    </source>
</reference>
<dbReference type="InterPro" id="IPR002347">
    <property type="entry name" value="SDR_fam"/>
</dbReference>
<dbReference type="AlphaFoldDB" id="A0AB33IQT1"/>
<dbReference type="PRINTS" id="PR00081">
    <property type="entry name" value="GDHRDH"/>
</dbReference>
<dbReference type="Gene3D" id="3.40.50.720">
    <property type="entry name" value="NAD(P)-binding Rossmann-like Domain"/>
    <property type="match status" value="1"/>
</dbReference>
<organism evidence="3">
    <name type="scientific">Prevotella sp. GTC17253</name>
    <dbReference type="NCBI Taxonomy" id="3236793"/>
    <lineage>
        <taxon>Bacteria</taxon>
        <taxon>Pseudomonadati</taxon>
        <taxon>Bacteroidota</taxon>
        <taxon>Bacteroidia</taxon>
        <taxon>Bacteroidales</taxon>
        <taxon>Prevotellaceae</taxon>
        <taxon>Prevotella</taxon>
    </lineage>
</organism>
<dbReference type="PANTHER" id="PTHR44196:SF3">
    <property type="entry name" value="SHORT CHAIN DEHYDROGENASE FAMILY PROTEIN"/>
    <property type="match status" value="1"/>
</dbReference>
<accession>A0AB33IQT1</accession>